<proteinExistence type="predicted"/>
<comment type="caution">
    <text evidence="2">The sequence shown here is derived from an EMBL/GenBank/DDBJ whole genome shotgun (WGS) entry which is preliminary data.</text>
</comment>
<feature type="signal peptide" evidence="1">
    <location>
        <begin position="1"/>
        <end position="26"/>
    </location>
</feature>
<gene>
    <name evidence="2" type="ORF">EGT71_00860</name>
</gene>
<protein>
    <submittedName>
        <fullName evidence="2">Type 1 fimbrial protein</fullName>
    </submittedName>
</protein>
<feature type="chain" id="PRO_5018540968" evidence="1">
    <location>
        <begin position="27"/>
        <end position="103"/>
    </location>
</feature>
<dbReference type="Proteomes" id="UP000275331">
    <property type="component" value="Unassembled WGS sequence"/>
</dbReference>
<evidence type="ECO:0000313" key="3">
    <source>
        <dbReference type="Proteomes" id="UP000275331"/>
    </source>
</evidence>
<evidence type="ECO:0000256" key="1">
    <source>
        <dbReference type="SAM" id="SignalP"/>
    </source>
</evidence>
<dbReference type="AlphaFoldDB" id="A0A3R9EQS5"/>
<dbReference type="OrthoDB" id="6046808at2"/>
<evidence type="ECO:0000313" key="2">
    <source>
        <dbReference type="EMBL" id="RSE29099.1"/>
    </source>
</evidence>
<sequence length="103" mass="11378">MLMRSVLSLCCLSFFSCSLPVFSASAADGVIHFRGSIVEEGCDFSHSQRQFRVVCPVGTKRVTQTFAVADINSAKIKSNVPATVQLHYLDERKKLAVINVVYH</sequence>
<accession>A0A3R9EQS5</accession>
<dbReference type="PROSITE" id="PS51257">
    <property type="entry name" value="PROKAR_LIPOPROTEIN"/>
    <property type="match status" value="1"/>
</dbReference>
<name>A0A3R9EQS5_9ENTR</name>
<keyword evidence="1" id="KW-0732">Signal</keyword>
<reference evidence="2 3" key="1">
    <citation type="submission" date="2018-10" db="EMBL/GenBank/DDBJ databases">
        <title>Transmission dynamics of multidrug resistant bacteria on intensive care unit surfaces.</title>
        <authorList>
            <person name="D'Souza A.W."/>
            <person name="Potter R.F."/>
            <person name="Wallace M."/>
            <person name="Shupe A."/>
            <person name="Patel S."/>
            <person name="Sun S."/>
            <person name="Gul D."/>
            <person name="Kwon J.H."/>
            <person name="Andleeb S."/>
            <person name="Burnham C.-A.D."/>
            <person name="Dantas G."/>
        </authorList>
    </citation>
    <scope>NUCLEOTIDE SEQUENCE [LARGE SCALE GENOMIC DNA]</scope>
    <source>
        <strain evidence="2 3">AS_373</strain>
    </source>
</reference>
<dbReference type="EMBL" id="RHXB01000001">
    <property type="protein sequence ID" value="RSE29099.1"/>
    <property type="molecule type" value="Genomic_DNA"/>
</dbReference>
<organism evidence="2 3">
    <name type="scientific">Atlantibacter subterraneus</name>
    <dbReference type="NCBI Taxonomy" id="255519"/>
    <lineage>
        <taxon>Bacteria</taxon>
        <taxon>Pseudomonadati</taxon>
        <taxon>Pseudomonadota</taxon>
        <taxon>Gammaproteobacteria</taxon>
        <taxon>Enterobacterales</taxon>
        <taxon>Enterobacteriaceae</taxon>
        <taxon>Atlantibacter</taxon>
    </lineage>
</organism>
<dbReference type="RefSeq" id="WP_125292151.1">
    <property type="nucleotide sequence ID" value="NZ_DAMAQE010000020.1"/>
</dbReference>